<protein>
    <submittedName>
        <fullName evidence="2">Uncharacterized protein</fullName>
    </submittedName>
</protein>
<gene>
    <name evidence="2" type="ORF">C2857_004286</name>
</gene>
<dbReference type="OrthoDB" id="4951419at2759"/>
<dbReference type="AlphaFoldDB" id="A0A7S9PX04"/>
<evidence type="ECO:0000313" key="2">
    <source>
        <dbReference type="EMBL" id="QPH06067.1"/>
    </source>
</evidence>
<name>A0A7S9PX04_EPIFF</name>
<evidence type="ECO:0000256" key="1">
    <source>
        <dbReference type="SAM" id="MobiDB-lite"/>
    </source>
</evidence>
<feature type="compositionally biased region" description="Low complexity" evidence="1">
    <location>
        <begin position="263"/>
        <end position="277"/>
    </location>
</feature>
<feature type="region of interest" description="Disordered" evidence="1">
    <location>
        <begin position="101"/>
        <end position="150"/>
    </location>
</feature>
<evidence type="ECO:0000313" key="3">
    <source>
        <dbReference type="Proteomes" id="UP000594364"/>
    </source>
</evidence>
<sequence>MLSKSLGAARTAVRDVFRSADSRRNREHCWTDSADEWGLNAARAEVSRKLLTTKEDVDIPAPSADNAIIKDGPQRYVRDVKSGPAVQETYLVLERVSGCDGPGPLTHAEHPHPEEDARGNRPRPRMAAPGAADKGLCEPGEGEGRRNGATASTLFAYRAMKTREQGGKATREHDAATCRELWDIETHETHETAMADAASARAASDFTNNYDISDDEGDSPGRISPRTFRLWATGCCSQQQRGHDAQEDVHHLPASNTDMDAGSTPASSSSPTQTQPALTNDASTWSSDSESLGTSPRPSPPRPRK</sequence>
<feature type="compositionally biased region" description="Basic and acidic residues" evidence="1">
    <location>
        <begin position="241"/>
        <end position="251"/>
    </location>
</feature>
<accession>A0A7S9PX04</accession>
<feature type="compositionally biased region" description="Polar residues" evidence="1">
    <location>
        <begin position="278"/>
        <end position="294"/>
    </location>
</feature>
<reference evidence="2 3" key="1">
    <citation type="journal article" date="2018" name="PLoS Genet.">
        <title>Repeat elements organise 3D genome structure and mediate transcription in the filamentous fungus Epichloe festucae.</title>
        <authorList>
            <person name="Winter D.J."/>
            <person name="Ganley A.R.D."/>
            <person name="Young C.A."/>
            <person name="Liachko I."/>
            <person name="Schardl C.L."/>
            <person name="Dupont P.Y."/>
            <person name="Berry D."/>
            <person name="Ram A."/>
            <person name="Scott B."/>
            <person name="Cox M.P."/>
        </authorList>
    </citation>
    <scope>NUCLEOTIDE SEQUENCE [LARGE SCALE GENOMIC DNA]</scope>
    <source>
        <strain evidence="2 3">Fl1</strain>
    </source>
</reference>
<feature type="region of interest" description="Disordered" evidence="1">
    <location>
        <begin position="239"/>
        <end position="305"/>
    </location>
</feature>
<organism evidence="2 3">
    <name type="scientific">Epichloe festucae (strain Fl1)</name>
    <dbReference type="NCBI Taxonomy" id="877507"/>
    <lineage>
        <taxon>Eukaryota</taxon>
        <taxon>Fungi</taxon>
        <taxon>Dikarya</taxon>
        <taxon>Ascomycota</taxon>
        <taxon>Pezizomycotina</taxon>
        <taxon>Sordariomycetes</taxon>
        <taxon>Hypocreomycetidae</taxon>
        <taxon>Hypocreales</taxon>
        <taxon>Clavicipitaceae</taxon>
        <taxon>Epichloe</taxon>
    </lineage>
</organism>
<dbReference type="Proteomes" id="UP000594364">
    <property type="component" value="Chromosome 4"/>
</dbReference>
<dbReference type="EMBL" id="CP031388">
    <property type="protein sequence ID" value="QPH06067.1"/>
    <property type="molecule type" value="Genomic_DNA"/>
</dbReference>
<proteinExistence type="predicted"/>
<keyword evidence="3" id="KW-1185">Reference proteome</keyword>
<feature type="compositionally biased region" description="Basic and acidic residues" evidence="1">
    <location>
        <begin position="107"/>
        <end position="119"/>
    </location>
</feature>